<evidence type="ECO:0000313" key="1">
    <source>
        <dbReference type="EMBL" id="DAF99345.1"/>
    </source>
</evidence>
<organism evidence="1">
    <name type="scientific">Myoviridae sp. ct7113</name>
    <dbReference type="NCBI Taxonomy" id="2825037"/>
    <lineage>
        <taxon>Viruses</taxon>
        <taxon>Duplodnaviria</taxon>
        <taxon>Heunggongvirae</taxon>
        <taxon>Uroviricota</taxon>
        <taxon>Caudoviricetes</taxon>
    </lineage>
</organism>
<accession>A0A8S5UXZ5</accession>
<proteinExistence type="predicted"/>
<sequence>MFRYKKSVPVSYERQGYIYFASRLYRELTEEQQHKLLNLCLQCGGEHYQALFEFVTTDAGATAVCMKHFLSRSTLERAVRRYYESFPQNL</sequence>
<dbReference type="EMBL" id="BK016164">
    <property type="protein sequence ID" value="DAF99345.1"/>
    <property type="molecule type" value="Genomic_DNA"/>
</dbReference>
<name>A0A8S5UXZ5_9CAUD</name>
<protein>
    <submittedName>
        <fullName evidence="1">FocB protein-alpha, helix-turn-helix, TRANSCRIPTION.4A</fullName>
    </submittedName>
</protein>
<reference evidence="1" key="1">
    <citation type="journal article" date="2021" name="Proc. Natl. Acad. Sci. U.S.A.">
        <title>A Catalog of Tens of Thousands of Viruses from Human Metagenomes Reveals Hidden Associations with Chronic Diseases.</title>
        <authorList>
            <person name="Tisza M.J."/>
            <person name="Buck C.B."/>
        </authorList>
    </citation>
    <scope>NUCLEOTIDE SEQUENCE</scope>
    <source>
        <strain evidence="1">Ct7113</strain>
    </source>
</reference>